<feature type="compositionally biased region" description="Basic and acidic residues" evidence="19">
    <location>
        <begin position="108"/>
        <end position="117"/>
    </location>
</feature>
<evidence type="ECO:0000256" key="5">
    <source>
        <dbReference type="ARBA" id="ARBA00022527"/>
    </source>
</evidence>
<keyword evidence="24" id="KW-1185">Reference proteome</keyword>
<dbReference type="InterPro" id="IPR000595">
    <property type="entry name" value="cNMP-bd_dom"/>
</dbReference>
<dbReference type="GeneID" id="9615595"/>
<feature type="domain" description="Cyclic nucleotide-binding" evidence="21">
    <location>
        <begin position="548"/>
        <end position="675"/>
    </location>
</feature>
<dbReference type="CDD" id="cd00038">
    <property type="entry name" value="CAP_ED"/>
    <property type="match status" value="3"/>
</dbReference>
<evidence type="ECO:0000256" key="11">
    <source>
        <dbReference type="ARBA" id="ARBA00022777"/>
    </source>
</evidence>
<dbReference type="SMART" id="SM00220">
    <property type="entry name" value="S_TKc"/>
    <property type="match status" value="1"/>
</dbReference>
<dbReference type="GO" id="GO:0005524">
    <property type="term" value="F:ATP binding"/>
    <property type="evidence" value="ECO:0007669"/>
    <property type="project" value="UniProtKB-UniRule"/>
</dbReference>
<keyword evidence="11" id="KW-0418">Kinase</keyword>
<evidence type="ECO:0000256" key="18">
    <source>
        <dbReference type="PROSITE-ProRule" id="PRU10141"/>
    </source>
</evidence>
<dbReference type="Gene3D" id="2.60.120.10">
    <property type="entry name" value="Jelly Rolls"/>
    <property type="match status" value="4"/>
</dbReference>
<feature type="region of interest" description="Disordered" evidence="19">
    <location>
        <begin position="1"/>
        <end position="139"/>
    </location>
</feature>
<protein>
    <recommendedName>
        <fullName evidence="15">cGMP-dependent protein kinase</fullName>
        <ecNumber evidence="3">2.7.11.12</ecNumber>
    </recommendedName>
</protein>
<name>D8TYJ7_VOLCA</name>
<dbReference type="EC" id="2.7.11.12" evidence="3"/>
<dbReference type="GO" id="GO:0005952">
    <property type="term" value="C:cAMP-dependent protein kinase complex"/>
    <property type="evidence" value="ECO:0007669"/>
    <property type="project" value="TreeGrafter"/>
</dbReference>
<dbReference type="InParanoid" id="D8TYJ7"/>
<evidence type="ECO:0000256" key="9">
    <source>
        <dbReference type="ARBA" id="ARBA00022723"/>
    </source>
</evidence>
<reference evidence="23 24" key="1">
    <citation type="journal article" date="2010" name="Science">
        <title>Genomic analysis of organismal complexity in the multicellular green alga Volvox carteri.</title>
        <authorList>
            <person name="Prochnik S.E."/>
            <person name="Umen J."/>
            <person name="Nedelcu A.M."/>
            <person name="Hallmann A."/>
            <person name="Miller S.M."/>
            <person name="Nishii I."/>
            <person name="Ferris P."/>
            <person name="Kuo A."/>
            <person name="Mitros T."/>
            <person name="Fritz-Laylin L.K."/>
            <person name="Hellsten U."/>
            <person name="Chapman J."/>
            <person name="Simakov O."/>
            <person name="Rensing S.A."/>
            <person name="Terry A."/>
            <person name="Pangilinan J."/>
            <person name="Kapitonov V."/>
            <person name="Jurka J."/>
            <person name="Salamov A."/>
            <person name="Shapiro H."/>
            <person name="Schmutz J."/>
            <person name="Grimwood J."/>
            <person name="Lindquist E."/>
            <person name="Lucas S."/>
            <person name="Grigoriev I.V."/>
            <person name="Schmitt R."/>
            <person name="Kirk D."/>
            <person name="Rokhsar D.S."/>
        </authorList>
    </citation>
    <scope>NUCLEOTIDE SEQUENCE [LARGE SCALE GENOMIC DNA]</scope>
    <source>
        <strain evidence="24">f. Nagariensis / Eve</strain>
    </source>
</reference>
<dbReference type="PANTHER" id="PTHR24353:SF37">
    <property type="entry name" value="CAMP-DEPENDENT PROTEIN KINASE CATALYTIC SUBUNIT PRKX"/>
    <property type="match status" value="1"/>
</dbReference>
<keyword evidence="7" id="KW-0597">Phosphoprotein</keyword>
<dbReference type="InterPro" id="IPR017441">
    <property type="entry name" value="Protein_kinase_ATP_BS"/>
</dbReference>
<evidence type="ECO:0000256" key="19">
    <source>
        <dbReference type="SAM" id="MobiDB-lite"/>
    </source>
</evidence>
<dbReference type="Gene3D" id="1.10.510.10">
    <property type="entry name" value="Transferase(Phosphotransferase) domain 1"/>
    <property type="match status" value="1"/>
</dbReference>
<evidence type="ECO:0000256" key="10">
    <source>
        <dbReference type="ARBA" id="ARBA00022741"/>
    </source>
</evidence>
<comment type="similarity">
    <text evidence="2">Belongs to the protein kinase superfamily. AGC Ser/Thr protein kinase family. cGMP subfamily.</text>
</comment>
<dbReference type="InterPro" id="IPR017892">
    <property type="entry name" value="Pkinase_C"/>
</dbReference>
<feature type="compositionally biased region" description="Low complexity" evidence="19">
    <location>
        <begin position="69"/>
        <end position="81"/>
    </location>
</feature>
<gene>
    <name evidence="23" type="ORF">VOLCADRAFT_105132</name>
</gene>
<feature type="compositionally biased region" description="Polar residues" evidence="19">
    <location>
        <begin position="1"/>
        <end position="20"/>
    </location>
</feature>
<feature type="domain" description="Cyclic nucleotide-binding" evidence="21">
    <location>
        <begin position="296"/>
        <end position="398"/>
    </location>
</feature>
<evidence type="ECO:0000259" key="21">
    <source>
        <dbReference type="PROSITE" id="PS50042"/>
    </source>
</evidence>
<dbReference type="AlphaFoldDB" id="D8TYJ7"/>
<dbReference type="PANTHER" id="PTHR24353">
    <property type="entry name" value="CYCLIC NUCLEOTIDE-DEPENDENT PROTEIN KINASE"/>
    <property type="match status" value="1"/>
</dbReference>
<comment type="cofactor">
    <cofactor evidence="1">
        <name>Mg(2+)</name>
        <dbReference type="ChEBI" id="CHEBI:18420"/>
    </cofactor>
</comment>
<feature type="compositionally biased region" description="Acidic residues" evidence="19">
    <location>
        <begin position="119"/>
        <end position="130"/>
    </location>
</feature>
<dbReference type="SUPFAM" id="SSF51206">
    <property type="entry name" value="cAMP-binding domain-like"/>
    <property type="match status" value="4"/>
</dbReference>
<dbReference type="PROSITE" id="PS51285">
    <property type="entry name" value="AGC_KINASE_CTER"/>
    <property type="match status" value="1"/>
</dbReference>
<feature type="binding site" evidence="18">
    <location>
        <position position="724"/>
    </location>
    <ligand>
        <name>ATP</name>
        <dbReference type="ChEBI" id="CHEBI:30616"/>
    </ligand>
</feature>
<dbReference type="FunFam" id="1.10.510.10:FF:000210">
    <property type="entry name" value="Non-specific serine/threonine protein kinase"/>
    <property type="match status" value="1"/>
</dbReference>
<evidence type="ECO:0000256" key="14">
    <source>
        <dbReference type="ARBA" id="ARBA00022992"/>
    </source>
</evidence>
<dbReference type="SUPFAM" id="SSF56112">
    <property type="entry name" value="Protein kinase-like (PK-like)"/>
    <property type="match status" value="1"/>
</dbReference>
<dbReference type="eggNOG" id="KOG0614">
    <property type="taxonomic scope" value="Eukaryota"/>
</dbReference>
<dbReference type="GO" id="GO:0046872">
    <property type="term" value="F:metal ion binding"/>
    <property type="evidence" value="ECO:0007669"/>
    <property type="project" value="UniProtKB-KW"/>
</dbReference>
<feature type="domain" description="Cyclic nucleotide-binding" evidence="21">
    <location>
        <begin position="159"/>
        <end position="280"/>
    </location>
</feature>
<dbReference type="InterPro" id="IPR018488">
    <property type="entry name" value="cNMP-bd_CS"/>
</dbReference>
<evidence type="ECO:0000256" key="16">
    <source>
        <dbReference type="ARBA" id="ARBA00047298"/>
    </source>
</evidence>
<evidence type="ECO:0000256" key="3">
    <source>
        <dbReference type="ARBA" id="ARBA00012428"/>
    </source>
</evidence>
<dbReference type="RefSeq" id="XP_002951597.1">
    <property type="nucleotide sequence ID" value="XM_002951551.1"/>
</dbReference>
<evidence type="ECO:0000313" key="24">
    <source>
        <dbReference type="Proteomes" id="UP000001058"/>
    </source>
</evidence>
<keyword evidence="6" id="KW-0140">cGMP</keyword>
<comment type="catalytic activity">
    <reaction evidence="16">
        <text>L-threonyl-[protein] + ATP = O-phospho-L-threonyl-[protein] + ADP + H(+)</text>
        <dbReference type="Rhea" id="RHEA:46608"/>
        <dbReference type="Rhea" id="RHEA-COMP:11060"/>
        <dbReference type="Rhea" id="RHEA-COMP:11605"/>
        <dbReference type="ChEBI" id="CHEBI:15378"/>
        <dbReference type="ChEBI" id="CHEBI:30013"/>
        <dbReference type="ChEBI" id="CHEBI:30616"/>
        <dbReference type="ChEBI" id="CHEBI:61977"/>
        <dbReference type="ChEBI" id="CHEBI:456216"/>
        <dbReference type="EC" id="2.7.11.12"/>
    </reaction>
</comment>
<dbReference type="eggNOG" id="KOG0616">
    <property type="taxonomic scope" value="Eukaryota"/>
</dbReference>
<feature type="domain" description="Cyclic nucleotide-binding" evidence="21">
    <location>
        <begin position="421"/>
        <end position="529"/>
    </location>
</feature>
<organism evidence="24">
    <name type="scientific">Volvox carteri f. nagariensis</name>
    <dbReference type="NCBI Taxonomy" id="3068"/>
    <lineage>
        <taxon>Eukaryota</taxon>
        <taxon>Viridiplantae</taxon>
        <taxon>Chlorophyta</taxon>
        <taxon>core chlorophytes</taxon>
        <taxon>Chlorophyceae</taxon>
        <taxon>CS clade</taxon>
        <taxon>Chlamydomonadales</taxon>
        <taxon>Volvocaceae</taxon>
        <taxon>Volvox</taxon>
    </lineage>
</organism>
<dbReference type="GO" id="GO:0004692">
    <property type="term" value="F:cGMP-dependent protein kinase activity"/>
    <property type="evidence" value="ECO:0007669"/>
    <property type="project" value="UniProtKB-EC"/>
</dbReference>
<keyword evidence="13" id="KW-0460">Magnesium</keyword>
<evidence type="ECO:0000256" key="7">
    <source>
        <dbReference type="ARBA" id="ARBA00022553"/>
    </source>
</evidence>
<comment type="catalytic activity">
    <reaction evidence="17">
        <text>L-seryl-[protein] + ATP = O-phospho-L-seryl-[protein] + ADP + H(+)</text>
        <dbReference type="Rhea" id="RHEA:17989"/>
        <dbReference type="Rhea" id="RHEA-COMP:9863"/>
        <dbReference type="Rhea" id="RHEA-COMP:11604"/>
        <dbReference type="ChEBI" id="CHEBI:15378"/>
        <dbReference type="ChEBI" id="CHEBI:29999"/>
        <dbReference type="ChEBI" id="CHEBI:30616"/>
        <dbReference type="ChEBI" id="CHEBI:83421"/>
        <dbReference type="ChEBI" id="CHEBI:456216"/>
        <dbReference type="EC" id="2.7.11.12"/>
    </reaction>
</comment>
<keyword evidence="10 18" id="KW-0547">Nucleotide-binding</keyword>
<dbReference type="GO" id="GO:0004691">
    <property type="term" value="F:cAMP-dependent protein kinase activity"/>
    <property type="evidence" value="ECO:0007669"/>
    <property type="project" value="TreeGrafter"/>
</dbReference>
<evidence type="ECO:0000259" key="20">
    <source>
        <dbReference type="PROSITE" id="PS50011"/>
    </source>
</evidence>
<keyword evidence="9" id="KW-0479">Metal-binding</keyword>
<dbReference type="Proteomes" id="UP000001058">
    <property type="component" value="Unassembled WGS sequence"/>
</dbReference>
<evidence type="ECO:0000256" key="4">
    <source>
        <dbReference type="ARBA" id="ARBA00022490"/>
    </source>
</evidence>
<keyword evidence="4" id="KW-0963">Cytoplasm</keyword>
<dbReference type="InterPro" id="IPR008271">
    <property type="entry name" value="Ser/Thr_kinase_AS"/>
</dbReference>
<keyword evidence="12 18" id="KW-0067">ATP-binding</keyword>
<dbReference type="PROSITE" id="PS50042">
    <property type="entry name" value="CNMP_BINDING_3"/>
    <property type="match status" value="4"/>
</dbReference>
<feature type="domain" description="AGC-kinase C-terminal" evidence="22">
    <location>
        <begin position="950"/>
        <end position="1015"/>
    </location>
</feature>
<dbReference type="Gene3D" id="3.30.200.20">
    <property type="entry name" value="Phosphorylase Kinase, domain 1"/>
    <property type="match status" value="1"/>
</dbReference>
<dbReference type="CDD" id="cd05580">
    <property type="entry name" value="STKc_PKA_like"/>
    <property type="match status" value="1"/>
</dbReference>
<dbReference type="PROSITE" id="PS00108">
    <property type="entry name" value="PROTEIN_KINASE_ST"/>
    <property type="match status" value="1"/>
</dbReference>
<keyword evidence="8" id="KW-0808">Transferase</keyword>
<evidence type="ECO:0000256" key="15">
    <source>
        <dbReference type="ARBA" id="ARBA00024113"/>
    </source>
</evidence>
<keyword evidence="14" id="KW-0142">cGMP-binding</keyword>
<dbReference type="KEGG" id="vcn:VOLCADRAFT_105132"/>
<dbReference type="OrthoDB" id="567714at2759"/>
<dbReference type="InterPro" id="IPR018490">
    <property type="entry name" value="cNMP-bd_dom_sf"/>
</dbReference>
<dbReference type="EMBL" id="GL378345">
    <property type="protein sequence ID" value="EFJ47408.1"/>
    <property type="molecule type" value="Genomic_DNA"/>
</dbReference>
<proteinExistence type="inferred from homology"/>
<dbReference type="SMART" id="SM00100">
    <property type="entry name" value="cNMP"/>
    <property type="match status" value="3"/>
</dbReference>
<evidence type="ECO:0000256" key="8">
    <source>
        <dbReference type="ARBA" id="ARBA00022679"/>
    </source>
</evidence>
<dbReference type="InterPro" id="IPR000719">
    <property type="entry name" value="Prot_kinase_dom"/>
</dbReference>
<evidence type="ECO:0000313" key="23">
    <source>
        <dbReference type="EMBL" id="EFJ47408.1"/>
    </source>
</evidence>
<sequence length="1015" mass="113251">MGCVCSTPNTDDVRQQSSPVQPKPALTPKAVEPARIETKAELPSTKPSDIVVEKAQSINRGHPESGPLQQQNAASAGQQQGTKARRAAAGSEAVRDQIRKLAVGGPQAKEEKEKIYEVSDSEDEELDDDPLDRGTLSGDWYKPQEVTDAILEALKRNFVFKGIPQSHLVEVVGRMYGISFRAGAVVLQQGALPKQDDCMYYLQSGEAEVVISGGADAASKNHGEERTVEGHTVRILQKPGWLFGDVALLFHSPRTASVVAKTNITVWAMDRRTFLKFVMKHAQGARALRFLRKLPLLKGLSDNDLIRAASRMPQRMYEDGQPLIRIGERGDELFLIRYGKVRVFRPDGNGGHVEVAVLGRGQFVGERAVINDKLRSADCVAQGQVQVVVLKKRDFMDLDNPLLAWMLDYDAVSAVIRSLPHLKGLKQEQMENILDRFDAREELLQGDTILNQGDLLEKLYVVKIGEIALFRNGEKVEDPSFLHEIAGFSYFGESSLTQIVKCPYTVRVASDTLHMLTLPKRQVDSFMGRDTGLKSDEAVVAALKKSRFLATMTEPEFKELLKMCELTSYNPGEVIAVANSSITNKIFLVKSGEVMVVAADLALPDTGVVDVRKLAGSERHRLLAGSVFNDKALNSPETASLEASLVAATPCNVITFTTSDVERVMGGRAMSRSRNAMASAGAEQPKFPKVKFTELEFHRIVGTGQFGLVRVVRNIKTNEVYALKVMHKAPIVESKQIEHVINERKILEEACAHPFCVRLCGAYQDKSSLYLLQAKLFHHLDVEGAFDEPTAMFYAANVLLALEFLHNKGIVYRDLKPENLLLDTQGYIKMADFGFAKCIGSDKTFTICGTPDYQAPEVIMRRGTTKAADYWALGVLIFEMLVGDPPFKSLTGDPWDTFRRTLSGRFYVPNFISDQAADLIFKLLQVNPDKRLGSDRRLGADEIKRHRWFSRIDWKALEQKRLPAPFRPRVRNPLDTSNFDNFDNVDLEPPPVPADRAEKHSQQWELWDWIEDTRL</sequence>
<evidence type="ECO:0000256" key="17">
    <source>
        <dbReference type="ARBA" id="ARBA00047462"/>
    </source>
</evidence>
<evidence type="ECO:0000256" key="1">
    <source>
        <dbReference type="ARBA" id="ARBA00001946"/>
    </source>
</evidence>
<evidence type="ECO:0000256" key="13">
    <source>
        <dbReference type="ARBA" id="ARBA00022842"/>
    </source>
</evidence>
<dbReference type="PROSITE" id="PS00107">
    <property type="entry name" value="PROTEIN_KINASE_ATP"/>
    <property type="match status" value="1"/>
</dbReference>
<dbReference type="STRING" id="3068.D8TYJ7"/>
<dbReference type="InterPro" id="IPR014710">
    <property type="entry name" value="RmlC-like_jellyroll"/>
</dbReference>
<dbReference type="InterPro" id="IPR011009">
    <property type="entry name" value="Kinase-like_dom_sf"/>
</dbReference>
<dbReference type="Pfam" id="PF00069">
    <property type="entry name" value="Pkinase"/>
    <property type="match status" value="1"/>
</dbReference>
<dbReference type="Pfam" id="PF00433">
    <property type="entry name" value="Pkinase_C"/>
    <property type="match status" value="1"/>
</dbReference>
<accession>D8TYJ7</accession>
<dbReference type="PROSITE" id="PS00888">
    <property type="entry name" value="CNMP_BINDING_1"/>
    <property type="match status" value="1"/>
</dbReference>
<dbReference type="GO" id="GO:0030553">
    <property type="term" value="F:cGMP binding"/>
    <property type="evidence" value="ECO:0007669"/>
    <property type="project" value="UniProtKB-KW"/>
</dbReference>
<evidence type="ECO:0000256" key="2">
    <source>
        <dbReference type="ARBA" id="ARBA00006352"/>
    </source>
</evidence>
<dbReference type="InterPro" id="IPR000961">
    <property type="entry name" value="AGC-kinase_C"/>
</dbReference>
<evidence type="ECO:0000256" key="12">
    <source>
        <dbReference type="ARBA" id="ARBA00022840"/>
    </source>
</evidence>
<evidence type="ECO:0000256" key="6">
    <source>
        <dbReference type="ARBA" id="ARBA00022535"/>
    </source>
</evidence>
<evidence type="ECO:0000259" key="22">
    <source>
        <dbReference type="PROSITE" id="PS51285"/>
    </source>
</evidence>
<dbReference type="Pfam" id="PF00027">
    <property type="entry name" value="cNMP_binding"/>
    <property type="match status" value="3"/>
</dbReference>
<feature type="domain" description="Protein kinase" evidence="20">
    <location>
        <begin position="695"/>
        <end position="949"/>
    </location>
</feature>
<dbReference type="PROSITE" id="PS50011">
    <property type="entry name" value="PROTEIN_KINASE_DOM"/>
    <property type="match status" value="1"/>
</dbReference>
<keyword evidence="5" id="KW-0723">Serine/threonine-protein kinase</keyword>
<dbReference type="SMART" id="SM00133">
    <property type="entry name" value="S_TK_X"/>
    <property type="match status" value="1"/>
</dbReference>